<proteinExistence type="predicted"/>
<protein>
    <submittedName>
        <fullName evidence="3">Uncharacterized protein</fullName>
    </submittedName>
</protein>
<name>A0A8H7HYF4_9AGAM</name>
<evidence type="ECO:0000313" key="3">
    <source>
        <dbReference type="EMBL" id="KAF8713132.1"/>
    </source>
</evidence>
<feature type="transmembrane region" description="Helical" evidence="2">
    <location>
        <begin position="144"/>
        <end position="167"/>
    </location>
</feature>
<feature type="compositionally biased region" description="Basic and acidic residues" evidence="1">
    <location>
        <begin position="363"/>
        <end position="372"/>
    </location>
</feature>
<keyword evidence="2" id="KW-0812">Transmembrane</keyword>
<dbReference type="OrthoDB" id="2626017at2759"/>
<evidence type="ECO:0000256" key="2">
    <source>
        <dbReference type="SAM" id="Phobius"/>
    </source>
</evidence>
<gene>
    <name evidence="3" type="ORF">RHS03_00784</name>
</gene>
<feature type="transmembrane region" description="Helical" evidence="2">
    <location>
        <begin position="227"/>
        <end position="248"/>
    </location>
</feature>
<feature type="region of interest" description="Disordered" evidence="1">
    <location>
        <begin position="285"/>
        <end position="319"/>
    </location>
</feature>
<feature type="region of interest" description="Disordered" evidence="1">
    <location>
        <begin position="334"/>
        <end position="392"/>
    </location>
</feature>
<dbReference type="Proteomes" id="UP000602905">
    <property type="component" value="Unassembled WGS sequence"/>
</dbReference>
<feature type="compositionally biased region" description="Low complexity" evidence="1">
    <location>
        <begin position="286"/>
        <end position="308"/>
    </location>
</feature>
<keyword evidence="2" id="KW-0472">Membrane</keyword>
<sequence length="430" mass="46838">MSAADIAKLLPPSLLLPAHLSAHKYFFVCTLTVAAWDTLVLSPRTWRLMKTKASWHIVISAAIFSRTAQQEWPPLKIFTMQDVPAAASADDHVPAVAFFDTKWPFERCQNFYLFEPIVTMCLVSLCSVVALIRLHAIFDHSKAVLGGLGMLLILQVGVMAACCAFYRPMPLKEGQGCIAGPTANWVGIYWLAPTIFWSTAFGLALLRSIQSLQTKPLGPWKLMLRDGLNLYGAIWLVNMINMLFWFIVQPLDNADTIKTIVTSMTAVLTVTMTLRIILSVRGSLQSGGAYSGTTSSSASRSHPSNSGALPGSNSGPHIISTRATHPVVNIQTERHHTVSGGHQHTKSGGGVGTGRQTYTLDGMHSRSERDWQDDNASNVSGVDAKGGDIGEYGVTEDKSRALASEEDVAAARAQSTVRVMVDREVDERRE</sequence>
<feature type="non-terminal residue" evidence="3">
    <location>
        <position position="1"/>
    </location>
</feature>
<feature type="transmembrane region" description="Helical" evidence="2">
    <location>
        <begin position="187"/>
        <end position="206"/>
    </location>
</feature>
<comment type="caution">
    <text evidence="3">The sequence shown here is derived from an EMBL/GenBank/DDBJ whole genome shotgun (WGS) entry which is preliminary data.</text>
</comment>
<dbReference type="AlphaFoldDB" id="A0A8H7HYF4"/>
<reference evidence="3" key="1">
    <citation type="submission" date="2020-09" db="EMBL/GenBank/DDBJ databases">
        <title>Comparative genome analyses of four rice-infecting Rhizoctonia solani isolates reveal extensive enrichment of homogalacturonan modification genes.</title>
        <authorList>
            <person name="Lee D.-Y."/>
            <person name="Jeon J."/>
            <person name="Kim K.-T."/>
            <person name="Cheong K."/>
            <person name="Song H."/>
            <person name="Choi G."/>
            <person name="Ko J."/>
            <person name="Opiyo S.O."/>
            <person name="Zuo S."/>
            <person name="Madhav S."/>
            <person name="Lee Y.-H."/>
            <person name="Wang G.-L."/>
        </authorList>
    </citation>
    <scope>NUCLEOTIDE SEQUENCE</scope>
    <source>
        <strain evidence="3">AG1-IA WGL</strain>
    </source>
</reference>
<evidence type="ECO:0000313" key="4">
    <source>
        <dbReference type="Proteomes" id="UP000602905"/>
    </source>
</evidence>
<evidence type="ECO:0000256" key="1">
    <source>
        <dbReference type="SAM" id="MobiDB-lite"/>
    </source>
</evidence>
<dbReference type="EMBL" id="JACYCD010000023">
    <property type="protein sequence ID" value="KAF8713132.1"/>
    <property type="molecule type" value="Genomic_DNA"/>
</dbReference>
<organism evidence="3 4">
    <name type="scientific">Rhizoctonia solani</name>
    <dbReference type="NCBI Taxonomy" id="456999"/>
    <lineage>
        <taxon>Eukaryota</taxon>
        <taxon>Fungi</taxon>
        <taxon>Dikarya</taxon>
        <taxon>Basidiomycota</taxon>
        <taxon>Agaricomycotina</taxon>
        <taxon>Agaricomycetes</taxon>
        <taxon>Cantharellales</taxon>
        <taxon>Ceratobasidiaceae</taxon>
        <taxon>Rhizoctonia</taxon>
    </lineage>
</organism>
<accession>A0A8H7HYF4</accession>
<feature type="transmembrane region" description="Helical" evidence="2">
    <location>
        <begin position="22"/>
        <end position="41"/>
    </location>
</feature>
<feature type="transmembrane region" description="Helical" evidence="2">
    <location>
        <begin position="260"/>
        <end position="278"/>
    </location>
</feature>
<keyword evidence="2" id="KW-1133">Transmembrane helix</keyword>
<feature type="transmembrane region" description="Helical" evidence="2">
    <location>
        <begin position="111"/>
        <end position="132"/>
    </location>
</feature>